<accession>A0A165B2P7</accession>
<name>A0A165B2P7_EXIGL</name>
<protein>
    <submittedName>
        <fullName evidence="1">Uncharacterized protein</fullName>
    </submittedName>
</protein>
<reference evidence="1 2" key="1">
    <citation type="journal article" date="2016" name="Mol. Biol. Evol.">
        <title>Comparative Genomics of Early-Diverging Mushroom-Forming Fungi Provides Insights into the Origins of Lignocellulose Decay Capabilities.</title>
        <authorList>
            <person name="Nagy L.G."/>
            <person name="Riley R."/>
            <person name="Tritt A."/>
            <person name="Adam C."/>
            <person name="Daum C."/>
            <person name="Floudas D."/>
            <person name="Sun H."/>
            <person name="Yadav J.S."/>
            <person name="Pangilinan J."/>
            <person name="Larsson K.H."/>
            <person name="Matsuura K."/>
            <person name="Barry K."/>
            <person name="Labutti K."/>
            <person name="Kuo R."/>
            <person name="Ohm R.A."/>
            <person name="Bhattacharya S.S."/>
            <person name="Shirouzu T."/>
            <person name="Yoshinaga Y."/>
            <person name="Martin F.M."/>
            <person name="Grigoriev I.V."/>
            <person name="Hibbett D.S."/>
        </authorList>
    </citation>
    <scope>NUCLEOTIDE SEQUENCE [LARGE SCALE GENOMIC DNA]</scope>
    <source>
        <strain evidence="1 2">HHB12029</strain>
    </source>
</reference>
<gene>
    <name evidence="1" type="ORF">EXIGLDRAFT_706502</name>
</gene>
<evidence type="ECO:0000313" key="2">
    <source>
        <dbReference type="Proteomes" id="UP000077266"/>
    </source>
</evidence>
<proteinExistence type="predicted"/>
<evidence type="ECO:0000313" key="1">
    <source>
        <dbReference type="EMBL" id="KZV79711.1"/>
    </source>
</evidence>
<dbReference type="EMBL" id="KV426574">
    <property type="protein sequence ID" value="KZV79711.1"/>
    <property type="molecule type" value="Genomic_DNA"/>
</dbReference>
<dbReference type="Proteomes" id="UP000077266">
    <property type="component" value="Unassembled WGS sequence"/>
</dbReference>
<sequence length="380" mass="41530">MDLTLIPPKSDPQYKDLLKRIRSIRSALSCYALERGGPSKAKAQLEHDLQAAVAQAIARKTAIFHHNCKILRQQRRISGPPPPPVRAEARIRARIEAKKRADKIEAEVNAPEQAKWPDIARTHSSVFESALGALVHDSPEAKPVPEEQAVADVASLFSGADQMLFHKLKDQIDLLSLLAHRVRWSEVSDWRYTDIDREAAYLAFRGAVGLLEENICYYSGADSPDTFEPEYCPTPNSIMSPSFQDYAWPDTVDQVPGVMFCALTGQSSVLVPPSGSVTQGSDIFNATLGDTAMGQKVIAGLASAKAFAEVWPAEFAMQLRQITASVERLSETTAVVAQLPSELDLAAGNLVGRASAHLMSGYYPTHRDFPKLAAQWGLAP</sequence>
<dbReference type="AlphaFoldDB" id="A0A165B2P7"/>
<dbReference type="InParanoid" id="A0A165B2P7"/>
<keyword evidence="2" id="KW-1185">Reference proteome</keyword>
<organism evidence="1 2">
    <name type="scientific">Exidia glandulosa HHB12029</name>
    <dbReference type="NCBI Taxonomy" id="1314781"/>
    <lineage>
        <taxon>Eukaryota</taxon>
        <taxon>Fungi</taxon>
        <taxon>Dikarya</taxon>
        <taxon>Basidiomycota</taxon>
        <taxon>Agaricomycotina</taxon>
        <taxon>Agaricomycetes</taxon>
        <taxon>Auriculariales</taxon>
        <taxon>Exidiaceae</taxon>
        <taxon>Exidia</taxon>
    </lineage>
</organism>